<sequence length="155" mass="17754">MARGDYPSAKQDQYMLRFPDGMRERLKHEAEMNGRSLNAEIIYRLTGTIEADDESRSTARGVYDIHLKLPGSVRDRIYAAAEENERTLTGEIIYTLEREYPDLAPLGDILDIINFSLERAKRKGDARSHYELELALERVREFYRHSSDDGSAGPS</sequence>
<dbReference type="Proteomes" id="UP000265750">
    <property type="component" value="Unassembled WGS sequence"/>
</dbReference>
<proteinExistence type="predicted"/>
<keyword evidence="3" id="KW-1185">Reference proteome</keyword>
<protein>
    <submittedName>
        <fullName evidence="2">Arc family DNA-binding protein</fullName>
    </submittedName>
</protein>
<dbReference type="SUPFAM" id="SSF47598">
    <property type="entry name" value="Ribbon-helix-helix"/>
    <property type="match status" value="2"/>
</dbReference>
<dbReference type="InterPro" id="IPR010985">
    <property type="entry name" value="Ribbon_hlx_hlx"/>
</dbReference>
<dbReference type="GO" id="GO:0003677">
    <property type="term" value="F:DNA binding"/>
    <property type="evidence" value="ECO:0007669"/>
    <property type="project" value="UniProtKB-KW"/>
</dbReference>
<comment type="caution">
    <text evidence="2">The sequence shown here is derived from an EMBL/GenBank/DDBJ whole genome shotgun (WGS) entry which is preliminary data.</text>
</comment>
<evidence type="ECO:0000313" key="2">
    <source>
        <dbReference type="EMBL" id="RIY00869.1"/>
    </source>
</evidence>
<evidence type="ECO:0000259" key="1">
    <source>
        <dbReference type="Pfam" id="PF03869"/>
    </source>
</evidence>
<accession>A0A3A1WKT9</accession>
<keyword evidence="2" id="KW-0238">DNA-binding</keyword>
<dbReference type="InterPro" id="IPR013321">
    <property type="entry name" value="Arc_rbn_hlx_hlx"/>
</dbReference>
<gene>
    <name evidence="2" type="ORF">D3218_10725</name>
</gene>
<reference evidence="3" key="1">
    <citation type="submission" date="2018-09" db="EMBL/GenBank/DDBJ databases">
        <authorList>
            <person name="Tuo L."/>
        </authorList>
    </citation>
    <scope>NUCLEOTIDE SEQUENCE [LARGE SCALE GENOMIC DNA]</scope>
    <source>
        <strain evidence="3">M2BS4Y-1</strain>
    </source>
</reference>
<dbReference type="OrthoDB" id="6890552at2"/>
<evidence type="ECO:0000313" key="3">
    <source>
        <dbReference type="Proteomes" id="UP000265750"/>
    </source>
</evidence>
<organism evidence="2 3">
    <name type="scientific">Aureimonas flava</name>
    <dbReference type="NCBI Taxonomy" id="2320271"/>
    <lineage>
        <taxon>Bacteria</taxon>
        <taxon>Pseudomonadati</taxon>
        <taxon>Pseudomonadota</taxon>
        <taxon>Alphaproteobacteria</taxon>
        <taxon>Hyphomicrobiales</taxon>
        <taxon>Aurantimonadaceae</taxon>
        <taxon>Aureimonas</taxon>
    </lineage>
</organism>
<dbReference type="GO" id="GO:0006355">
    <property type="term" value="P:regulation of DNA-templated transcription"/>
    <property type="evidence" value="ECO:0007669"/>
    <property type="project" value="InterPro"/>
</dbReference>
<dbReference type="InterPro" id="IPR005569">
    <property type="entry name" value="Arc_DNA-bd_dom"/>
</dbReference>
<dbReference type="AlphaFoldDB" id="A0A3A1WKT9"/>
<dbReference type="Gene3D" id="1.10.1220.10">
    <property type="entry name" value="Met repressor-like"/>
    <property type="match status" value="2"/>
</dbReference>
<name>A0A3A1WKT9_9HYPH</name>
<dbReference type="Pfam" id="PF03869">
    <property type="entry name" value="Arc"/>
    <property type="match status" value="1"/>
</dbReference>
<dbReference type="RefSeq" id="WP_119540071.1">
    <property type="nucleotide sequence ID" value="NZ_QYRN01000005.1"/>
</dbReference>
<dbReference type="EMBL" id="QYRN01000005">
    <property type="protein sequence ID" value="RIY00869.1"/>
    <property type="molecule type" value="Genomic_DNA"/>
</dbReference>
<feature type="domain" description="Arc-like DNA binding" evidence="1">
    <location>
        <begin position="9"/>
        <end position="46"/>
    </location>
</feature>